<reference evidence="2" key="2">
    <citation type="journal article" date="2015" name="Data Brief">
        <title>Shoot transcriptome of the giant reed, Arundo donax.</title>
        <authorList>
            <person name="Barrero R.A."/>
            <person name="Guerrero F.D."/>
            <person name="Moolhuijzen P."/>
            <person name="Goolsby J.A."/>
            <person name="Tidwell J."/>
            <person name="Bellgard S.E."/>
            <person name="Bellgard M.I."/>
        </authorList>
    </citation>
    <scope>NUCLEOTIDE SEQUENCE</scope>
    <source>
        <tissue evidence="2">Shoot tissue taken approximately 20 cm above the soil surface</tissue>
    </source>
</reference>
<organism evidence="2">
    <name type="scientific">Arundo donax</name>
    <name type="common">Giant reed</name>
    <name type="synonym">Donax arundinaceus</name>
    <dbReference type="NCBI Taxonomy" id="35708"/>
    <lineage>
        <taxon>Eukaryota</taxon>
        <taxon>Viridiplantae</taxon>
        <taxon>Streptophyta</taxon>
        <taxon>Embryophyta</taxon>
        <taxon>Tracheophyta</taxon>
        <taxon>Spermatophyta</taxon>
        <taxon>Magnoliopsida</taxon>
        <taxon>Liliopsida</taxon>
        <taxon>Poales</taxon>
        <taxon>Poaceae</taxon>
        <taxon>PACMAD clade</taxon>
        <taxon>Arundinoideae</taxon>
        <taxon>Arundineae</taxon>
        <taxon>Arundo</taxon>
    </lineage>
</organism>
<evidence type="ECO:0008006" key="3">
    <source>
        <dbReference type="Google" id="ProtNLM"/>
    </source>
</evidence>
<dbReference type="AlphaFoldDB" id="A0A0A9DPP8"/>
<feature type="compositionally biased region" description="Polar residues" evidence="1">
    <location>
        <begin position="199"/>
        <end position="214"/>
    </location>
</feature>
<accession>A0A0A9DPP8</accession>
<reference evidence="2" key="1">
    <citation type="submission" date="2014-09" db="EMBL/GenBank/DDBJ databases">
        <authorList>
            <person name="Magalhaes I.L.F."/>
            <person name="Oliveira U."/>
            <person name="Santos F.R."/>
            <person name="Vidigal T.H.D.A."/>
            <person name="Brescovit A.D."/>
            <person name="Santos A.J."/>
        </authorList>
    </citation>
    <scope>NUCLEOTIDE SEQUENCE</scope>
    <source>
        <tissue evidence="2">Shoot tissue taken approximately 20 cm above the soil surface</tissue>
    </source>
</reference>
<dbReference type="EMBL" id="GBRH01210300">
    <property type="protein sequence ID" value="JAD87595.1"/>
    <property type="molecule type" value="Transcribed_RNA"/>
</dbReference>
<protein>
    <recommendedName>
        <fullName evidence="3">CCHC-type domain-containing protein</fullName>
    </recommendedName>
</protein>
<feature type="compositionally biased region" description="Polar residues" evidence="1">
    <location>
        <begin position="174"/>
        <end position="187"/>
    </location>
</feature>
<feature type="region of interest" description="Disordered" evidence="1">
    <location>
        <begin position="141"/>
        <end position="220"/>
    </location>
</feature>
<feature type="compositionally biased region" description="Basic residues" evidence="1">
    <location>
        <begin position="160"/>
        <end position="169"/>
    </location>
</feature>
<evidence type="ECO:0000313" key="2">
    <source>
        <dbReference type="EMBL" id="JAD87595.1"/>
    </source>
</evidence>
<proteinExistence type="predicted"/>
<evidence type="ECO:0000256" key="1">
    <source>
        <dbReference type="SAM" id="MobiDB-lite"/>
    </source>
</evidence>
<feature type="region of interest" description="Disordered" evidence="1">
    <location>
        <begin position="83"/>
        <end position="107"/>
    </location>
</feature>
<name>A0A0A9DPP8_ARUDO</name>
<sequence>MQGQPANSLPKILNIIIPKVRQVMRLLYCPIICAYITSLRNLRVEDYVHKYYSVQMFKDAYQFEVNSMGDKSQWPTIDLGFEMRPPKLERPAGRSKKKRIKSSGEAGKRRPYQCKRCFQYGHIEKSCTNPVLELDEDILEAPPTRKKGTGGSAAQQDTHAKKKESRKKKKDQEQASTSTHAIATSPSSPGPLTRRRATRSPSCSSPSATTQAGTTPCKRG</sequence>